<name>G2XAT7_VERDV</name>
<evidence type="ECO:0000256" key="7">
    <source>
        <dbReference type="SAM" id="MobiDB-lite"/>
    </source>
</evidence>
<protein>
    <submittedName>
        <fullName evidence="9">Alpha-ketoglutarate-dependent sulfonate dioxygenase</fullName>
    </submittedName>
</protein>
<dbReference type="InParanoid" id="G2XAT7"/>
<organism evidence="9 10">
    <name type="scientific">Verticillium dahliae (strain VdLs.17 / ATCC MYA-4575 / FGSC 10137)</name>
    <name type="common">Verticillium wilt</name>
    <dbReference type="NCBI Taxonomy" id="498257"/>
    <lineage>
        <taxon>Eukaryota</taxon>
        <taxon>Fungi</taxon>
        <taxon>Dikarya</taxon>
        <taxon>Ascomycota</taxon>
        <taxon>Pezizomycotina</taxon>
        <taxon>Sordariomycetes</taxon>
        <taxon>Hypocreomycetidae</taxon>
        <taxon>Glomerellales</taxon>
        <taxon>Plectosphaerellaceae</taxon>
        <taxon>Verticillium</taxon>
    </lineage>
</organism>
<accession>G2XAT7</accession>
<dbReference type="PANTHER" id="PTHR30468">
    <property type="entry name" value="ALPHA-KETOGLUTARATE-DEPENDENT SULFONATE DIOXYGENASE"/>
    <property type="match status" value="1"/>
</dbReference>
<dbReference type="InterPro" id="IPR051323">
    <property type="entry name" value="AtsK-like"/>
</dbReference>
<dbReference type="Pfam" id="PF02668">
    <property type="entry name" value="TauD"/>
    <property type="match status" value="1"/>
</dbReference>
<dbReference type="OMA" id="NDYEGHR"/>
<dbReference type="InterPro" id="IPR042098">
    <property type="entry name" value="TauD-like_sf"/>
</dbReference>
<sequence length="239" mass="27199">MAPSATETVTAEPLTQRFRLNASATGPYKELSPVSYQETETKGGDGFEAAKYPHYLPTWNPEQKYPPLEPFEHKEHGKDADPSFSNLLPTGTQAYRRLSPLFRERLHGLKAVHSGFEQVEASVRKGSIKRREPVANEHPIVRTHPATGEKAIYVNPQFTRDIVGLKKEESDALLKFLYEHIAWSADIQARVKWEAGTVVVWDNRVTQHSALVDWKDGDRRHLARITPQAERPYETPYET</sequence>
<reference evidence="10" key="2">
    <citation type="journal article" date="2011" name="PLoS Pathog.">
        <title>Comparative genomics yields insights into niche adaptation of plant vascular wilt pathogens.</title>
        <authorList>
            <person name="Klosterman S.J."/>
            <person name="Subbarao K.V."/>
            <person name="Kang S."/>
            <person name="Veronese P."/>
            <person name="Gold S.E."/>
            <person name="Thomma B.P.H.J."/>
            <person name="Chen Z."/>
            <person name="Henrissat B."/>
            <person name="Lee Y.-H."/>
            <person name="Park J."/>
            <person name="Garcia-Pedrajas M.D."/>
            <person name="Barbara D.J."/>
            <person name="Anchieta A."/>
            <person name="de Jonge R."/>
            <person name="Santhanam P."/>
            <person name="Maruthachalam K."/>
            <person name="Atallah Z."/>
            <person name="Amyotte S.G."/>
            <person name="Paz Z."/>
            <person name="Inderbitzin P."/>
            <person name="Hayes R.J."/>
            <person name="Heiman D.I."/>
            <person name="Young S."/>
            <person name="Zeng Q."/>
            <person name="Engels R."/>
            <person name="Galagan J."/>
            <person name="Cuomo C.A."/>
            <person name="Dobinson K.F."/>
            <person name="Ma L.-J."/>
        </authorList>
    </citation>
    <scope>NUCLEOTIDE SEQUENCE [LARGE SCALE GENOMIC DNA]</scope>
    <source>
        <strain evidence="10">VdLs.17 / ATCC MYA-4575 / FGSC 10137</strain>
    </source>
</reference>
<evidence type="ECO:0000256" key="6">
    <source>
        <dbReference type="ARBA" id="ARBA00023004"/>
    </source>
</evidence>
<feature type="region of interest" description="Disordered" evidence="7">
    <location>
        <begin position="1"/>
        <end position="22"/>
    </location>
</feature>
<evidence type="ECO:0000256" key="5">
    <source>
        <dbReference type="ARBA" id="ARBA00023002"/>
    </source>
</evidence>
<keyword evidence="5" id="KW-0560">Oxidoreductase</keyword>
<dbReference type="OrthoDB" id="10257314at2759"/>
<dbReference type="SUPFAM" id="SSF51197">
    <property type="entry name" value="Clavaminate synthase-like"/>
    <property type="match status" value="1"/>
</dbReference>
<dbReference type="RefSeq" id="XP_009654618.1">
    <property type="nucleotide sequence ID" value="XM_009656323.1"/>
</dbReference>
<evidence type="ECO:0000256" key="4">
    <source>
        <dbReference type="ARBA" id="ARBA00022964"/>
    </source>
</evidence>
<dbReference type="GO" id="GO:0044273">
    <property type="term" value="P:sulfur compound catabolic process"/>
    <property type="evidence" value="ECO:0007669"/>
    <property type="project" value="EnsemblFungi"/>
</dbReference>
<dbReference type="Gene3D" id="3.60.130.10">
    <property type="entry name" value="Clavaminate synthase-like"/>
    <property type="match status" value="1"/>
</dbReference>
<dbReference type="GeneID" id="20708881"/>
<dbReference type="AlphaFoldDB" id="G2XAT7"/>
<gene>
    <name evidence="9" type="ORF">VDAG_07418</name>
</gene>
<evidence type="ECO:0000313" key="10">
    <source>
        <dbReference type="Proteomes" id="UP000001611"/>
    </source>
</evidence>
<keyword evidence="3" id="KW-0479">Metal-binding</keyword>
<comment type="cofactor">
    <cofactor evidence="1">
        <name>Fe(2+)</name>
        <dbReference type="ChEBI" id="CHEBI:29033"/>
    </cofactor>
</comment>
<comment type="similarity">
    <text evidence="2">Belongs to the TfdA dioxygenase family.</text>
</comment>
<dbReference type="Proteomes" id="UP000001611">
    <property type="component" value="Unassembled WGS sequence"/>
</dbReference>
<keyword evidence="4 9" id="KW-0223">Dioxygenase</keyword>
<evidence type="ECO:0000256" key="3">
    <source>
        <dbReference type="ARBA" id="ARBA00022723"/>
    </source>
</evidence>
<keyword evidence="10" id="KW-1185">Reference proteome</keyword>
<dbReference type="HOGENOM" id="CLU_1161914_0_0_1"/>
<dbReference type="GO" id="GO:0005737">
    <property type="term" value="C:cytoplasm"/>
    <property type="evidence" value="ECO:0007669"/>
    <property type="project" value="TreeGrafter"/>
</dbReference>
<evidence type="ECO:0000256" key="1">
    <source>
        <dbReference type="ARBA" id="ARBA00001954"/>
    </source>
</evidence>
<reference evidence="9 10" key="1">
    <citation type="submission" date="2008-03" db="EMBL/GenBank/DDBJ databases">
        <title>The Genome Sequence of Verticillium dahliae VdLs.17.</title>
        <authorList>
            <consortium name="The Broad Institute Genome Sequencing Platform"/>
            <person name="Ma L.-J.J."/>
            <person name="Klosterman S.J."/>
            <person name="Subbarao K."/>
            <person name="Dobinson K."/>
            <person name="Veronese P."/>
            <person name="Kang S."/>
            <person name="Gold S.E."/>
            <person name="Young S."/>
            <person name="Jaffe D."/>
            <person name="Gnerre S."/>
            <person name="Berlin A."/>
            <person name="Heiman D."/>
            <person name="Hepburn T."/>
            <person name="Sykes S."/>
            <person name="Alvarado L."/>
            <person name="Kodira C.D."/>
            <person name="Lander E."/>
            <person name="Galagan J."/>
            <person name="Nusbaum C."/>
            <person name="Birren B."/>
        </authorList>
    </citation>
    <scope>NUCLEOTIDE SEQUENCE [LARGE SCALE GENOMIC DNA]</scope>
    <source>
        <strain evidence="10">VdLs.17 / ATCC MYA-4575 / FGSC 10137</strain>
    </source>
</reference>
<proteinExistence type="inferred from homology"/>
<dbReference type="InterPro" id="IPR003819">
    <property type="entry name" value="TauD/TfdA-like"/>
</dbReference>
<evidence type="ECO:0000256" key="2">
    <source>
        <dbReference type="ARBA" id="ARBA00005896"/>
    </source>
</evidence>
<feature type="domain" description="TauD/TfdA-like" evidence="8">
    <location>
        <begin position="91"/>
        <end position="226"/>
    </location>
</feature>
<dbReference type="eggNOG" id="ENOG502QT05">
    <property type="taxonomic scope" value="Eukaryota"/>
</dbReference>
<dbReference type="GO" id="GO:0046872">
    <property type="term" value="F:metal ion binding"/>
    <property type="evidence" value="ECO:0007669"/>
    <property type="project" value="UniProtKB-KW"/>
</dbReference>
<dbReference type="PANTHER" id="PTHR30468:SF1">
    <property type="entry name" value="ALPHA-KETOGLUTARATE-DEPENDENT SULFONATE DIOXYGENASE"/>
    <property type="match status" value="1"/>
</dbReference>
<dbReference type="KEGG" id="vda:VDAG_07418"/>
<evidence type="ECO:0000313" key="9">
    <source>
        <dbReference type="EMBL" id="EGY16254.1"/>
    </source>
</evidence>
<dbReference type="GO" id="GO:0000907">
    <property type="term" value="F:sulfonate dioxygenase activity"/>
    <property type="evidence" value="ECO:0007669"/>
    <property type="project" value="EnsemblFungi"/>
</dbReference>
<evidence type="ECO:0000259" key="8">
    <source>
        <dbReference type="Pfam" id="PF02668"/>
    </source>
</evidence>
<dbReference type="EMBL" id="DS572710">
    <property type="protein sequence ID" value="EGY16254.1"/>
    <property type="molecule type" value="Genomic_DNA"/>
</dbReference>
<keyword evidence="6" id="KW-0408">Iron</keyword>